<feature type="non-terminal residue" evidence="2">
    <location>
        <position position="1"/>
    </location>
</feature>
<comment type="caution">
    <text evidence="2">The sequence shown here is derived from an EMBL/GenBank/DDBJ whole genome shotgun (WGS) entry which is preliminary data.</text>
</comment>
<keyword evidence="3" id="KW-1185">Reference proteome</keyword>
<evidence type="ECO:0000259" key="1">
    <source>
        <dbReference type="Pfam" id="PF11566"/>
    </source>
</evidence>
<dbReference type="Gene3D" id="3.40.1000.30">
    <property type="match status" value="1"/>
</dbReference>
<protein>
    <recommendedName>
        <fullName evidence="1">PI31 proteasome regulator N-terminal domain-containing protein</fullName>
    </recommendedName>
</protein>
<reference evidence="2 3" key="1">
    <citation type="submission" date="2021-06" db="EMBL/GenBank/DDBJ databases">
        <authorList>
            <person name="Palmer J.M."/>
        </authorList>
    </citation>
    <scope>NUCLEOTIDE SEQUENCE [LARGE SCALE GENOMIC DNA]</scope>
    <source>
        <strain evidence="2 3">GA_2019</strain>
        <tissue evidence="2">Muscle</tissue>
    </source>
</reference>
<sequence length="140" mass="15691">LLPADWSNNKELYSLRYQDDSDTQVVLKAITVDSTLIFNLMLQAAPFGPWKDQLWPIKQGRSLIKIKGILAPALTRLVVYQTSCLLELFPQELASTRLDPLDVTDRGETHGSLSVPFLTIIAPTSGQNNLIDMSDHEKRV</sequence>
<evidence type="ECO:0000313" key="3">
    <source>
        <dbReference type="Proteomes" id="UP001476798"/>
    </source>
</evidence>
<feature type="domain" description="PI31 proteasome regulator N-terminal" evidence="1">
    <location>
        <begin position="2"/>
        <end position="41"/>
    </location>
</feature>
<evidence type="ECO:0000313" key="2">
    <source>
        <dbReference type="EMBL" id="MEQ2172799.1"/>
    </source>
</evidence>
<accession>A0ABV0NPM3</accession>
<dbReference type="EMBL" id="JAHRIO010042886">
    <property type="protein sequence ID" value="MEQ2172799.1"/>
    <property type="molecule type" value="Genomic_DNA"/>
</dbReference>
<name>A0ABV0NPM3_9TELE</name>
<dbReference type="Proteomes" id="UP001476798">
    <property type="component" value="Unassembled WGS sequence"/>
</dbReference>
<gene>
    <name evidence="2" type="ORF">GOODEAATRI_025104</name>
</gene>
<dbReference type="InterPro" id="IPR021625">
    <property type="entry name" value="PI31_Prot_N"/>
</dbReference>
<proteinExistence type="predicted"/>
<organism evidence="2 3">
    <name type="scientific">Goodea atripinnis</name>
    <dbReference type="NCBI Taxonomy" id="208336"/>
    <lineage>
        <taxon>Eukaryota</taxon>
        <taxon>Metazoa</taxon>
        <taxon>Chordata</taxon>
        <taxon>Craniata</taxon>
        <taxon>Vertebrata</taxon>
        <taxon>Euteleostomi</taxon>
        <taxon>Actinopterygii</taxon>
        <taxon>Neopterygii</taxon>
        <taxon>Teleostei</taxon>
        <taxon>Neoteleostei</taxon>
        <taxon>Acanthomorphata</taxon>
        <taxon>Ovalentaria</taxon>
        <taxon>Atherinomorphae</taxon>
        <taxon>Cyprinodontiformes</taxon>
        <taxon>Goodeidae</taxon>
        <taxon>Goodea</taxon>
    </lineage>
</organism>
<dbReference type="Pfam" id="PF11566">
    <property type="entry name" value="PI31_Prot_N"/>
    <property type="match status" value="1"/>
</dbReference>